<dbReference type="GO" id="GO:1901605">
    <property type="term" value="P:alpha-amino acid metabolic process"/>
    <property type="evidence" value="ECO:0007669"/>
    <property type="project" value="TreeGrafter"/>
</dbReference>
<evidence type="ECO:0000256" key="2">
    <source>
        <dbReference type="ARBA" id="ARBA00007441"/>
    </source>
</evidence>
<dbReference type="FunFam" id="3.40.640.10:FF:000053">
    <property type="entry name" value="Aminotransferase, class I"/>
    <property type="match status" value="1"/>
</dbReference>
<dbReference type="SUPFAM" id="SSF53383">
    <property type="entry name" value="PLP-dependent transferases"/>
    <property type="match status" value="1"/>
</dbReference>
<evidence type="ECO:0000259" key="7">
    <source>
        <dbReference type="Pfam" id="PF00155"/>
    </source>
</evidence>
<evidence type="ECO:0000256" key="1">
    <source>
        <dbReference type="ARBA" id="ARBA00001933"/>
    </source>
</evidence>
<gene>
    <name evidence="8" type="ORF">GEV33_012944</name>
</gene>
<keyword evidence="4" id="KW-0032">Aminotransferase</keyword>
<accession>A0A8J6H8L0</accession>
<evidence type="ECO:0000256" key="5">
    <source>
        <dbReference type="ARBA" id="ARBA00022679"/>
    </source>
</evidence>
<evidence type="ECO:0000313" key="9">
    <source>
        <dbReference type="Proteomes" id="UP000719412"/>
    </source>
</evidence>
<reference evidence="8" key="1">
    <citation type="journal article" date="2020" name="J Insects Food Feed">
        <title>The yellow mealworm (Tenebrio molitor) genome: a resource for the emerging insects as food and feed industry.</title>
        <authorList>
            <person name="Eriksson T."/>
            <person name="Andere A."/>
            <person name="Kelstrup H."/>
            <person name="Emery V."/>
            <person name="Picard C."/>
        </authorList>
    </citation>
    <scope>NUCLEOTIDE SEQUENCE</scope>
    <source>
        <strain evidence="8">Stoneville</strain>
        <tissue evidence="8">Whole head</tissue>
    </source>
</reference>
<dbReference type="GO" id="GO:0030170">
    <property type="term" value="F:pyridoxal phosphate binding"/>
    <property type="evidence" value="ECO:0007669"/>
    <property type="project" value="InterPro"/>
</dbReference>
<evidence type="ECO:0000256" key="3">
    <source>
        <dbReference type="ARBA" id="ARBA00011738"/>
    </source>
</evidence>
<dbReference type="InterPro" id="IPR015424">
    <property type="entry name" value="PyrdxlP-dep_Trfase"/>
</dbReference>
<dbReference type="InterPro" id="IPR015421">
    <property type="entry name" value="PyrdxlP-dep_Trfase_major"/>
</dbReference>
<feature type="domain" description="Aminotransferase class I/classII large" evidence="7">
    <location>
        <begin position="71"/>
        <end position="412"/>
    </location>
</feature>
<comment type="caution">
    <text evidence="8">The sequence shown here is derived from an EMBL/GenBank/DDBJ whole genome shotgun (WGS) entry which is preliminary data.</text>
</comment>
<dbReference type="InterPro" id="IPR004839">
    <property type="entry name" value="Aminotransferase_I/II_large"/>
</dbReference>
<dbReference type="AlphaFoldDB" id="A0A8J6H8L0"/>
<dbReference type="CDD" id="cd00609">
    <property type="entry name" value="AAT_like"/>
    <property type="match status" value="1"/>
</dbReference>
<dbReference type="GO" id="GO:0016212">
    <property type="term" value="F:kynurenine-oxoglutarate transaminase activity"/>
    <property type="evidence" value="ECO:0007669"/>
    <property type="project" value="TreeGrafter"/>
</dbReference>
<dbReference type="EMBL" id="JABDTM020027878">
    <property type="protein sequence ID" value="KAH0809847.1"/>
    <property type="molecule type" value="Genomic_DNA"/>
</dbReference>
<keyword evidence="6" id="KW-0663">Pyridoxal phosphate</keyword>
<evidence type="ECO:0000256" key="4">
    <source>
        <dbReference type="ARBA" id="ARBA00022576"/>
    </source>
</evidence>
<name>A0A8J6H8L0_TENMO</name>
<dbReference type="InterPro" id="IPR050859">
    <property type="entry name" value="Class-I_PLP-dep_aminotransf"/>
</dbReference>
<reference evidence="8" key="2">
    <citation type="submission" date="2021-08" db="EMBL/GenBank/DDBJ databases">
        <authorList>
            <person name="Eriksson T."/>
        </authorList>
    </citation>
    <scope>NUCLEOTIDE SEQUENCE</scope>
    <source>
        <strain evidence="8">Stoneville</strain>
        <tissue evidence="8">Whole head</tissue>
    </source>
</reference>
<keyword evidence="9" id="KW-1185">Reference proteome</keyword>
<evidence type="ECO:0000313" key="8">
    <source>
        <dbReference type="EMBL" id="KAH0809847.1"/>
    </source>
</evidence>
<dbReference type="Pfam" id="PF00155">
    <property type="entry name" value="Aminotran_1_2"/>
    <property type="match status" value="1"/>
</dbReference>
<dbReference type="FunFam" id="3.90.1150.10:FF:000166">
    <property type="entry name" value="Kynurenine/alpha-aminoadipate aminotransferase, mitochondrial"/>
    <property type="match status" value="1"/>
</dbReference>
<dbReference type="PANTHER" id="PTHR42790:SF19">
    <property type="entry name" value="KYNURENINE_ALPHA-AMINOADIPATE AMINOTRANSFERASE, MITOCHONDRIAL"/>
    <property type="match status" value="1"/>
</dbReference>
<comment type="cofactor">
    <cofactor evidence="1">
        <name>pyridoxal 5'-phosphate</name>
        <dbReference type="ChEBI" id="CHEBI:597326"/>
    </cofactor>
</comment>
<comment type="similarity">
    <text evidence="2">Belongs to the class-I pyridoxal-phosphate-dependent aminotransferase family.</text>
</comment>
<dbReference type="Proteomes" id="UP000719412">
    <property type="component" value="Unassembled WGS sequence"/>
</dbReference>
<comment type="subunit">
    <text evidence="3">Homodimer.</text>
</comment>
<proteinExistence type="inferred from homology"/>
<dbReference type="PANTHER" id="PTHR42790">
    <property type="entry name" value="AMINOTRANSFERASE"/>
    <property type="match status" value="1"/>
</dbReference>
<sequence>MANIDYNYFISPHASRRRPALTRELTKRAYAVKDTISLAEGMPNEVTFPFEKMQILLKDGSSITLQGQQLHAALQYIPTQGYPPLVKTLKEFMQKVHQPPNWQDRELLVTNGSQDGISKTIELCIQEGDPVLVQDPLYAGAEIVLKPFKAELIPVEHDQHGMSAQQLMNVLEDRKAKYTEEGGGCKMPKLLYINPTGSNPAGTTMPAERRKEIYNICCKYNILILEDDAYCFMHFLDENPPSFLSLDTEGRVVRLDSLSKVLSSGLRMAWITGPKQIIANIELHIQSSCLHSSTLSQVITENLFQVWGHDKFMEHLSFIRKYYKARRDLTIDAMERHLKGLCEWNVPTGGMFVWIKVKGVSDVYDMLMSRGLKKGITFVPGHAFMADPTKACNYIRASYSKVPPKQIEKAMKLLAELIREEHLLLLFWNSSRDVIEQSFFGFFYGLELNQPFEQFGPKFWFQYLPRVDFEEWAAHNLTIFPNKAANSRHDAFDIDPSTG</sequence>
<keyword evidence="5" id="KW-0808">Transferase</keyword>
<evidence type="ECO:0000256" key="6">
    <source>
        <dbReference type="ARBA" id="ARBA00022898"/>
    </source>
</evidence>
<protein>
    <recommendedName>
        <fullName evidence="7">Aminotransferase class I/classII large domain-containing protein</fullName>
    </recommendedName>
</protein>
<organism evidence="8 9">
    <name type="scientific">Tenebrio molitor</name>
    <name type="common">Yellow mealworm beetle</name>
    <dbReference type="NCBI Taxonomy" id="7067"/>
    <lineage>
        <taxon>Eukaryota</taxon>
        <taxon>Metazoa</taxon>
        <taxon>Ecdysozoa</taxon>
        <taxon>Arthropoda</taxon>
        <taxon>Hexapoda</taxon>
        <taxon>Insecta</taxon>
        <taxon>Pterygota</taxon>
        <taxon>Neoptera</taxon>
        <taxon>Endopterygota</taxon>
        <taxon>Coleoptera</taxon>
        <taxon>Polyphaga</taxon>
        <taxon>Cucujiformia</taxon>
        <taxon>Tenebrionidae</taxon>
        <taxon>Tenebrio</taxon>
    </lineage>
</organism>
<dbReference type="Gene3D" id="3.40.640.10">
    <property type="entry name" value="Type I PLP-dependent aspartate aminotransferase-like (Major domain)"/>
    <property type="match status" value="1"/>
</dbReference>